<dbReference type="RefSeq" id="WP_218867904.1">
    <property type="nucleotide sequence ID" value="NZ_CP031422.1"/>
</dbReference>
<organism evidence="2 3">
    <name type="scientific">Microbacterium oxydans</name>
    <dbReference type="NCBI Taxonomy" id="82380"/>
    <lineage>
        <taxon>Bacteria</taxon>
        <taxon>Bacillati</taxon>
        <taxon>Actinomycetota</taxon>
        <taxon>Actinomycetes</taxon>
        <taxon>Micrococcales</taxon>
        <taxon>Microbacteriaceae</taxon>
        <taxon>Microbacterium</taxon>
    </lineage>
</organism>
<dbReference type="KEGG" id="moy:CVS54_01585"/>
<dbReference type="EMBL" id="CP031422">
    <property type="protein sequence ID" value="AZS40259.1"/>
    <property type="molecule type" value="Genomic_DNA"/>
</dbReference>
<name>A0A147DZD8_9MICO</name>
<accession>A0A147DZD8</accession>
<gene>
    <name evidence="2" type="ORF">CVS54_01585</name>
</gene>
<dbReference type="Pfam" id="PF14017">
    <property type="entry name" value="DUF4233"/>
    <property type="match status" value="1"/>
</dbReference>
<dbReference type="STRING" id="82380.RS83_02685"/>
<dbReference type="InterPro" id="IPR025327">
    <property type="entry name" value="DUF4233"/>
</dbReference>
<proteinExistence type="predicted"/>
<sequence>MSADAAPARRPRPPRTLVQKLAPVVLGFEAIVVFLVGLTIFGLRQLPDGVEQWWAIVAGAVLALACIAIAGMITKPWALTAGWVVQALVALSAFFVPSILLVVLIFGGMWAYATIGGARLDARRPVEPSTETQTTQISDTESE</sequence>
<reference evidence="2 3" key="1">
    <citation type="submission" date="2018-08" db="EMBL/GenBank/DDBJ databases">
        <title>Microbacterium oxydans strain HG3.</title>
        <authorList>
            <person name="ORTET P."/>
        </authorList>
    </citation>
    <scope>NUCLEOTIDE SEQUENCE [LARGE SCALE GENOMIC DNA]</scope>
    <source>
        <strain evidence="2 3">HG3</strain>
    </source>
</reference>
<dbReference type="AlphaFoldDB" id="A0A147DZD8"/>
<protein>
    <submittedName>
        <fullName evidence="2">Uncharacterized protein</fullName>
    </submittedName>
</protein>
<evidence type="ECO:0000313" key="2">
    <source>
        <dbReference type="EMBL" id="AZS40259.1"/>
    </source>
</evidence>
<evidence type="ECO:0000313" key="3">
    <source>
        <dbReference type="Proteomes" id="UP000274841"/>
    </source>
</evidence>
<feature type="compositionally biased region" description="Polar residues" evidence="1">
    <location>
        <begin position="129"/>
        <end position="143"/>
    </location>
</feature>
<feature type="region of interest" description="Disordered" evidence="1">
    <location>
        <begin position="124"/>
        <end position="143"/>
    </location>
</feature>
<evidence type="ECO:0000256" key="1">
    <source>
        <dbReference type="SAM" id="MobiDB-lite"/>
    </source>
</evidence>
<dbReference type="Proteomes" id="UP000274841">
    <property type="component" value="Chromosome"/>
</dbReference>